<evidence type="ECO:0000313" key="1">
    <source>
        <dbReference type="EMBL" id="PWY79777.1"/>
    </source>
</evidence>
<name>A0A317W3D9_ASPEC</name>
<evidence type="ECO:0000313" key="2">
    <source>
        <dbReference type="Proteomes" id="UP000246171"/>
    </source>
</evidence>
<dbReference type="GeneID" id="37048552"/>
<dbReference type="AlphaFoldDB" id="A0A317W3D9"/>
<reference evidence="1" key="1">
    <citation type="submission" date="2016-12" db="EMBL/GenBank/DDBJ databases">
        <title>The genomes of Aspergillus section Nigri reveals drivers in fungal speciation.</title>
        <authorList>
            <consortium name="DOE Joint Genome Institute"/>
            <person name="Vesth T.C."/>
            <person name="Nybo J."/>
            <person name="Theobald S."/>
            <person name="Brandl J."/>
            <person name="Frisvad J.C."/>
            <person name="Nielsen K.F."/>
            <person name="Lyhne E.K."/>
            <person name="Kogle M.E."/>
            <person name="Kuo A."/>
            <person name="Riley R."/>
            <person name="Clum A."/>
            <person name="Nolan M."/>
            <person name="Lipzen A."/>
            <person name="Salamov A."/>
            <person name="Henrissat B."/>
            <person name="Wiebenga A."/>
            <person name="De vries R.P."/>
            <person name="Grigoriev I.V."/>
            <person name="Mortensen U.H."/>
            <person name="Andersen M.R."/>
            <person name="Baker S.E."/>
        </authorList>
    </citation>
    <scope>NUCLEOTIDE SEQUENCE</scope>
    <source>
        <strain evidence="1">CBS 122712</strain>
    </source>
</reference>
<comment type="caution">
    <text evidence="1">The sequence shown here is derived from an EMBL/GenBank/DDBJ whole genome shotgun (WGS) entry which is preliminary data.</text>
</comment>
<dbReference type="RefSeq" id="XP_025390924.1">
    <property type="nucleotide sequence ID" value="XM_025526590.1"/>
</dbReference>
<sequence length="94" mass="10119">MTQQHYGMTCAGQWDDRLLDTCRSTKTTITVPLVNGSKTVESTMKALRACDSISSSSTIPHASAAPRIYPTNTDIAASLLAYNKQMPPRSQSAA</sequence>
<dbReference type="Proteomes" id="UP000246171">
    <property type="component" value="Unassembled WGS sequence"/>
</dbReference>
<organism evidence="1 2">
    <name type="scientific">Aspergillus eucalypticola (strain CBS 122712 / IBT 29274)</name>
    <dbReference type="NCBI Taxonomy" id="1448314"/>
    <lineage>
        <taxon>Eukaryota</taxon>
        <taxon>Fungi</taxon>
        <taxon>Dikarya</taxon>
        <taxon>Ascomycota</taxon>
        <taxon>Pezizomycotina</taxon>
        <taxon>Eurotiomycetes</taxon>
        <taxon>Eurotiomycetidae</taxon>
        <taxon>Eurotiales</taxon>
        <taxon>Aspergillaceae</taxon>
        <taxon>Aspergillus</taxon>
        <taxon>Aspergillus subgen. Circumdati</taxon>
    </lineage>
</organism>
<proteinExistence type="predicted"/>
<dbReference type="EMBL" id="MSFU01000005">
    <property type="protein sequence ID" value="PWY79777.1"/>
    <property type="molecule type" value="Genomic_DNA"/>
</dbReference>
<protein>
    <submittedName>
        <fullName evidence="1">Uncharacterized protein</fullName>
    </submittedName>
</protein>
<accession>A0A317W3D9</accession>
<dbReference type="VEuPathDB" id="FungiDB:BO83DRAFT_195093"/>
<keyword evidence="2" id="KW-1185">Reference proteome</keyword>
<gene>
    <name evidence="1" type="ORF">BO83DRAFT_195093</name>
</gene>